<dbReference type="FunFam" id="1.10.8.350:FF:000001">
    <property type="entry name" value="Lytic murein transglycosylase B"/>
    <property type="match status" value="1"/>
</dbReference>
<reference evidence="4 5" key="1">
    <citation type="journal article" date="2013" name="PLoS ONE">
        <title>Poles Apart: Arctic and Antarctic Octadecabacter strains Share High Genome Plasticity and a New Type of Xanthorhodopsin.</title>
        <authorList>
            <person name="Vollmers J."/>
            <person name="Voget S."/>
            <person name="Dietrich S."/>
            <person name="Gollnow K."/>
            <person name="Smits M."/>
            <person name="Meyer K."/>
            <person name="Brinkhoff T."/>
            <person name="Simon M."/>
            <person name="Daniel R."/>
        </authorList>
    </citation>
    <scope>NUCLEOTIDE SEQUENCE [LARGE SCALE GENOMIC DNA]</scope>
    <source>
        <strain evidence="4 5">307</strain>
    </source>
</reference>
<dbReference type="InterPro" id="IPR002477">
    <property type="entry name" value="Peptidoglycan-bd-like"/>
</dbReference>
<dbReference type="Proteomes" id="UP000005307">
    <property type="component" value="Chromosome"/>
</dbReference>
<dbReference type="KEGG" id="oat:OAN307_c35920"/>
<evidence type="ECO:0000259" key="3">
    <source>
        <dbReference type="Pfam" id="PF13406"/>
    </source>
</evidence>
<dbReference type="eggNOG" id="COG2951">
    <property type="taxonomic scope" value="Bacteria"/>
</dbReference>
<sequence>MNRRHFLATCATLSMAACAGNAPTAQLITAQDLPADLRPAQNAGFIDWVARFKSRAGSAGISSATIDAAFADAGYLRGVVARDGSQIQTRRTLEEYLSIATSDERIRKGRAAFSRHATTFSAIETQYGVDAYIVAAIWGMESQYGEKRGQIPVISATATLAFDGRRGNFYESQLLAALRILQRGDTTPAQLVGSWAGAMGHTQFIPTSYQAFAVDFTGDGRRDIWGDDPADALASTASYLARNGWRSGLKWGAEAGTDGPSGRTIQPQSGGVRFTVTRNFDVVKTYNNSDLYALGVGYLADRIAGAGPLQGSFPPDANGLTRTDRIDLQRRLAARGYDIGTIDGVVGAKTEAAIRDFQRRQRLAVTGIATADVLVALR</sequence>
<feature type="domain" description="Transglycosylase SLT" evidence="3">
    <location>
        <begin position="268"/>
        <end position="301"/>
    </location>
</feature>
<dbReference type="PANTHER" id="PTHR30163">
    <property type="entry name" value="MEMBRANE-BOUND LYTIC MUREIN TRANSGLYCOSYLASE B"/>
    <property type="match status" value="1"/>
</dbReference>
<feature type="chain" id="PRO_5004102074" evidence="1">
    <location>
        <begin position="20"/>
        <end position="378"/>
    </location>
</feature>
<keyword evidence="5" id="KW-1185">Reference proteome</keyword>
<evidence type="ECO:0000313" key="5">
    <source>
        <dbReference type="Proteomes" id="UP000005307"/>
    </source>
</evidence>
<feature type="signal peptide" evidence="1">
    <location>
        <begin position="1"/>
        <end position="19"/>
    </location>
</feature>
<dbReference type="Gene3D" id="1.10.8.350">
    <property type="entry name" value="Bacterial muramidase"/>
    <property type="match status" value="1"/>
</dbReference>
<dbReference type="AlphaFoldDB" id="M9RGW0"/>
<evidence type="ECO:0000256" key="1">
    <source>
        <dbReference type="SAM" id="SignalP"/>
    </source>
</evidence>
<dbReference type="InterPro" id="IPR043426">
    <property type="entry name" value="MltB-like"/>
</dbReference>
<dbReference type="Pfam" id="PF13406">
    <property type="entry name" value="SLT_2"/>
    <property type="match status" value="2"/>
</dbReference>
<gene>
    <name evidence="4" type="ORF">OAN307_c35920</name>
</gene>
<dbReference type="Gene3D" id="1.10.530.10">
    <property type="match status" value="2"/>
</dbReference>
<organism evidence="4 5">
    <name type="scientific">Octadecabacter antarcticus 307</name>
    <dbReference type="NCBI Taxonomy" id="391626"/>
    <lineage>
        <taxon>Bacteria</taxon>
        <taxon>Pseudomonadati</taxon>
        <taxon>Pseudomonadota</taxon>
        <taxon>Alphaproteobacteria</taxon>
        <taxon>Rhodobacterales</taxon>
        <taxon>Roseobacteraceae</taxon>
        <taxon>Octadecabacter</taxon>
    </lineage>
</organism>
<name>M9RGW0_9RHOB</name>
<dbReference type="InterPro" id="IPR011970">
    <property type="entry name" value="MltB_2"/>
</dbReference>
<dbReference type="GO" id="GO:0009253">
    <property type="term" value="P:peptidoglycan catabolic process"/>
    <property type="evidence" value="ECO:0007669"/>
    <property type="project" value="TreeGrafter"/>
</dbReference>
<dbReference type="EMBL" id="CP003740">
    <property type="protein sequence ID" value="AGI69065.1"/>
    <property type="molecule type" value="Genomic_DNA"/>
</dbReference>
<dbReference type="PROSITE" id="PS51257">
    <property type="entry name" value="PROKAR_LIPOPROTEIN"/>
    <property type="match status" value="1"/>
</dbReference>
<dbReference type="SUPFAM" id="SSF53955">
    <property type="entry name" value="Lysozyme-like"/>
    <property type="match status" value="1"/>
</dbReference>
<dbReference type="PANTHER" id="PTHR30163:SF8">
    <property type="entry name" value="LYTIC MUREIN TRANSGLYCOSYLASE"/>
    <property type="match status" value="1"/>
</dbReference>
<feature type="domain" description="Peptidoglycan binding-like" evidence="2">
    <location>
        <begin position="322"/>
        <end position="377"/>
    </location>
</feature>
<dbReference type="InterPro" id="IPR023346">
    <property type="entry name" value="Lysozyme-like_dom_sf"/>
</dbReference>
<keyword evidence="1" id="KW-0732">Signal</keyword>
<feature type="domain" description="Transglycosylase SLT" evidence="3">
    <location>
        <begin position="45"/>
        <end position="256"/>
    </location>
</feature>
<dbReference type="Pfam" id="PF01471">
    <property type="entry name" value="PG_binding_1"/>
    <property type="match status" value="1"/>
</dbReference>
<proteinExistence type="predicted"/>
<dbReference type="GO" id="GO:0008933">
    <property type="term" value="F:peptidoglycan lytic transglycosylase activity"/>
    <property type="evidence" value="ECO:0007669"/>
    <property type="project" value="TreeGrafter"/>
</dbReference>
<dbReference type="InterPro" id="IPR036366">
    <property type="entry name" value="PGBDSf"/>
</dbReference>
<evidence type="ECO:0000313" key="4">
    <source>
        <dbReference type="EMBL" id="AGI69065.1"/>
    </source>
</evidence>
<protein>
    <submittedName>
        <fullName evidence="4">Putative lytic murein transglycosylase</fullName>
    </submittedName>
</protein>
<dbReference type="InterPro" id="IPR036365">
    <property type="entry name" value="PGBD-like_sf"/>
</dbReference>
<dbReference type="STRING" id="391626.OAN307_c35920"/>
<dbReference type="HOGENOM" id="CLU_035402_0_2_5"/>
<dbReference type="CDD" id="cd13399">
    <property type="entry name" value="Slt35-like"/>
    <property type="match status" value="1"/>
</dbReference>
<dbReference type="NCBIfam" id="TIGR02283">
    <property type="entry name" value="MltB_2"/>
    <property type="match status" value="1"/>
</dbReference>
<accession>M9RGW0</accession>
<dbReference type="eggNOG" id="COG3409">
    <property type="taxonomic scope" value="Bacteria"/>
</dbReference>
<dbReference type="InterPro" id="IPR031304">
    <property type="entry name" value="SLT_2"/>
</dbReference>
<dbReference type="SUPFAM" id="SSF47090">
    <property type="entry name" value="PGBD-like"/>
    <property type="match status" value="1"/>
</dbReference>
<evidence type="ECO:0000259" key="2">
    <source>
        <dbReference type="Pfam" id="PF01471"/>
    </source>
</evidence>
<dbReference type="Gene3D" id="1.10.101.10">
    <property type="entry name" value="PGBD-like superfamily/PGBD"/>
    <property type="match status" value="1"/>
</dbReference>